<dbReference type="EMBL" id="LUGG01000002">
    <property type="protein sequence ID" value="OBZ78397.1"/>
    <property type="molecule type" value="Genomic_DNA"/>
</dbReference>
<accession>A0A1C7MP15</accession>
<dbReference type="Proteomes" id="UP000092993">
    <property type="component" value="Unassembled WGS sequence"/>
</dbReference>
<name>A0A1C7MP15_GRIFR</name>
<gene>
    <name evidence="1" type="ORF">A0H81_02611</name>
</gene>
<protein>
    <submittedName>
        <fullName evidence="1">Uncharacterized protein</fullName>
    </submittedName>
</protein>
<sequence>MDQGEAVFVIDYHPDSSATSIITSYSLPSSIHPISVPVLYFSAATEFSSFKSSFILSSDQSPDIHATLVSSKKKYKPVALKTHPILAALPD</sequence>
<comment type="caution">
    <text evidence="1">The sequence shown here is derived from an EMBL/GenBank/DDBJ whole genome shotgun (WGS) entry which is preliminary data.</text>
</comment>
<evidence type="ECO:0000313" key="1">
    <source>
        <dbReference type="EMBL" id="OBZ78397.1"/>
    </source>
</evidence>
<keyword evidence="2" id="KW-1185">Reference proteome</keyword>
<reference evidence="1 2" key="1">
    <citation type="submission" date="2016-03" db="EMBL/GenBank/DDBJ databases">
        <title>Whole genome sequencing of Grifola frondosa 9006-11.</title>
        <authorList>
            <person name="Min B."/>
            <person name="Park H."/>
            <person name="Kim J.-G."/>
            <person name="Cho H."/>
            <person name="Oh Y.-L."/>
            <person name="Kong W.-S."/>
            <person name="Choi I.-G."/>
        </authorList>
    </citation>
    <scope>NUCLEOTIDE SEQUENCE [LARGE SCALE GENOMIC DNA]</scope>
    <source>
        <strain evidence="1 2">9006-11</strain>
    </source>
</reference>
<dbReference type="AlphaFoldDB" id="A0A1C7MP15"/>
<organism evidence="1 2">
    <name type="scientific">Grifola frondosa</name>
    <name type="common">Maitake</name>
    <name type="synonym">Polyporus frondosus</name>
    <dbReference type="NCBI Taxonomy" id="5627"/>
    <lineage>
        <taxon>Eukaryota</taxon>
        <taxon>Fungi</taxon>
        <taxon>Dikarya</taxon>
        <taxon>Basidiomycota</taxon>
        <taxon>Agaricomycotina</taxon>
        <taxon>Agaricomycetes</taxon>
        <taxon>Polyporales</taxon>
        <taxon>Grifolaceae</taxon>
        <taxon>Grifola</taxon>
    </lineage>
</organism>
<evidence type="ECO:0000313" key="2">
    <source>
        <dbReference type="Proteomes" id="UP000092993"/>
    </source>
</evidence>
<proteinExistence type="predicted"/>